<keyword evidence="2" id="KW-0597">Phosphoprotein</keyword>
<reference evidence="4 5" key="1">
    <citation type="submission" date="2017-06" db="EMBL/GenBank/DDBJ databases">
        <title>Ant-infecting Ophiocordyceps genomes reveal a high diversity of potential behavioral manipulation genes and a possible major role for enterotoxins.</title>
        <authorList>
            <person name="De Bekker C."/>
            <person name="Evans H.C."/>
            <person name="Brachmann A."/>
            <person name="Hughes D.P."/>
        </authorList>
    </citation>
    <scope>NUCLEOTIDE SEQUENCE [LARGE SCALE GENOMIC DNA]</scope>
    <source>
        <strain evidence="4 5">Map64</strain>
    </source>
</reference>
<dbReference type="InterPro" id="IPR042099">
    <property type="entry name" value="ANL_N_sf"/>
</dbReference>
<dbReference type="PANTHER" id="PTHR45527">
    <property type="entry name" value="NONRIBOSOMAL PEPTIDE SYNTHETASE"/>
    <property type="match status" value="1"/>
</dbReference>
<dbReference type="Pfam" id="PF00501">
    <property type="entry name" value="AMP-binding"/>
    <property type="match status" value="1"/>
</dbReference>
<dbReference type="InterPro" id="IPR020845">
    <property type="entry name" value="AMP-binding_CS"/>
</dbReference>
<dbReference type="PRINTS" id="PR00154">
    <property type="entry name" value="AMPBINDING"/>
</dbReference>
<feature type="domain" description="AMP-dependent synthetase/ligase" evidence="3">
    <location>
        <begin position="6"/>
        <end position="64"/>
    </location>
</feature>
<keyword evidence="1" id="KW-0596">Phosphopantetheine</keyword>
<name>A0A2C5YG25_9HYPO</name>
<dbReference type="SUPFAM" id="SSF56801">
    <property type="entry name" value="Acetyl-CoA synthetase-like"/>
    <property type="match status" value="1"/>
</dbReference>
<dbReference type="PANTHER" id="PTHR45527:SF1">
    <property type="entry name" value="FATTY ACID SYNTHASE"/>
    <property type="match status" value="1"/>
</dbReference>
<dbReference type="GO" id="GO:0031177">
    <property type="term" value="F:phosphopantetheine binding"/>
    <property type="evidence" value="ECO:0007669"/>
    <property type="project" value="TreeGrafter"/>
</dbReference>
<organism evidence="4 5">
    <name type="scientific">Ophiocordyceps australis</name>
    <dbReference type="NCBI Taxonomy" id="1399860"/>
    <lineage>
        <taxon>Eukaryota</taxon>
        <taxon>Fungi</taxon>
        <taxon>Dikarya</taxon>
        <taxon>Ascomycota</taxon>
        <taxon>Pezizomycotina</taxon>
        <taxon>Sordariomycetes</taxon>
        <taxon>Hypocreomycetidae</taxon>
        <taxon>Hypocreales</taxon>
        <taxon>Ophiocordycipitaceae</taxon>
        <taxon>Ophiocordyceps</taxon>
    </lineage>
</organism>
<protein>
    <recommendedName>
        <fullName evidence="3">AMP-dependent synthetase/ligase domain-containing protein</fullName>
    </recommendedName>
</protein>
<dbReference type="Gene3D" id="3.40.50.12780">
    <property type="entry name" value="N-terminal domain of ligase-like"/>
    <property type="match status" value="1"/>
</dbReference>
<proteinExistence type="predicted"/>
<accession>A0A2C5YG25</accession>
<dbReference type="InterPro" id="IPR000873">
    <property type="entry name" value="AMP-dep_synth/lig_dom"/>
</dbReference>
<dbReference type="InterPro" id="IPR020459">
    <property type="entry name" value="AMP-binding"/>
</dbReference>
<dbReference type="AlphaFoldDB" id="A0A2C5YG25"/>
<dbReference type="STRING" id="1399860.A0A2C5YG25"/>
<evidence type="ECO:0000313" key="4">
    <source>
        <dbReference type="EMBL" id="PHH66656.1"/>
    </source>
</evidence>
<evidence type="ECO:0000259" key="3">
    <source>
        <dbReference type="Pfam" id="PF00501"/>
    </source>
</evidence>
<evidence type="ECO:0000256" key="1">
    <source>
        <dbReference type="ARBA" id="ARBA00022450"/>
    </source>
</evidence>
<dbReference type="EMBL" id="NJET01000006">
    <property type="protein sequence ID" value="PHH66656.1"/>
    <property type="molecule type" value="Genomic_DNA"/>
</dbReference>
<keyword evidence="5" id="KW-1185">Reference proteome</keyword>
<dbReference type="GO" id="GO:0005737">
    <property type="term" value="C:cytoplasm"/>
    <property type="evidence" value="ECO:0007669"/>
    <property type="project" value="TreeGrafter"/>
</dbReference>
<dbReference type="GO" id="GO:0043041">
    <property type="term" value="P:amino acid activation for nonribosomal peptide biosynthetic process"/>
    <property type="evidence" value="ECO:0007669"/>
    <property type="project" value="TreeGrafter"/>
</dbReference>
<dbReference type="PROSITE" id="PS00455">
    <property type="entry name" value="AMP_BINDING"/>
    <property type="match status" value="1"/>
</dbReference>
<evidence type="ECO:0000256" key="2">
    <source>
        <dbReference type="ARBA" id="ARBA00022553"/>
    </source>
</evidence>
<dbReference type="GO" id="GO:0044550">
    <property type="term" value="P:secondary metabolite biosynthetic process"/>
    <property type="evidence" value="ECO:0007669"/>
    <property type="project" value="TreeGrafter"/>
</dbReference>
<gene>
    <name evidence="4" type="ORF">CDD81_6493</name>
</gene>
<comment type="caution">
    <text evidence="4">The sequence shown here is derived from an EMBL/GenBank/DDBJ whole genome shotgun (WGS) entry which is preliminary data.</text>
</comment>
<dbReference type="Proteomes" id="UP000226192">
    <property type="component" value="Unassembled WGS sequence"/>
</dbReference>
<evidence type="ECO:0000313" key="5">
    <source>
        <dbReference type="Proteomes" id="UP000226192"/>
    </source>
</evidence>
<sequence length="71" mass="7729">MDMTLPTVNPQDALYVIFTSGSTGKPKGIVISHSAFYTSGLAQQAPLYLDSDTRTLQFASHMFDKICETGL</sequence>